<protein>
    <submittedName>
        <fullName evidence="1">Uncharacterized protein</fullName>
    </submittedName>
</protein>
<name>A0A8H3PJL2_9LECA</name>
<dbReference type="EMBL" id="CAJPDT010000159">
    <property type="protein sequence ID" value="CAF9941840.1"/>
    <property type="molecule type" value="Genomic_DNA"/>
</dbReference>
<dbReference type="OrthoDB" id="5350959at2759"/>
<accession>A0A8H3PJL2</accession>
<evidence type="ECO:0000313" key="2">
    <source>
        <dbReference type="Proteomes" id="UP000664534"/>
    </source>
</evidence>
<dbReference type="PANTHER" id="PTHR42085:SF1">
    <property type="entry name" value="F-BOX DOMAIN-CONTAINING PROTEIN"/>
    <property type="match status" value="1"/>
</dbReference>
<sequence>MATPAQVFRYTSLPAELRNAIMEYALVPGDVYPCAKQPQPKSTHPSRKLLRAVFKVRIAGVDHHVSTKQQPGFQLLTTCKTAYQDGHYMFYSMNTFHLPTGSARDSEHWLNRLQPDHRSMIKSAAMTFSLADLTPHCLAEMEKIWLFDIPLKTRQLEHRMVFEVSYLLCWRYWQEKIRFLQRWDMLEKVQLRTRSETWSFDGEAFRGLEAKEERRIMDLAREEVKSELESMVDEVGWKATKKALMTRGAASGV</sequence>
<evidence type="ECO:0000313" key="1">
    <source>
        <dbReference type="EMBL" id="CAF9941840.1"/>
    </source>
</evidence>
<organism evidence="1 2">
    <name type="scientific">Imshaugia aleurites</name>
    <dbReference type="NCBI Taxonomy" id="172621"/>
    <lineage>
        <taxon>Eukaryota</taxon>
        <taxon>Fungi</taxon>
        <taxon>Dikarya</taxon>
        <taxon>Ascomycota</taxon>
        <taxon>Pezizomycotina</taxon>
        <taxon>Lecanoromycetes</taxon>
        <taxon>OSLEUM clade</taxon>
        <taxon>Lecanoromycetidae</taxon>
        <taxon>Lecanorales</taxon>
        <taxon>Lecanorineae</taxon>
        <taxon>Parmeliaceae</taxon>
        <taxon>Imshaugia</taxon>
    </lineage>
</organism>
<dbReference type="InterPro" id="IPR038883">
    <property type="entry name" value="AN11006-like"/>
</dbReference>
<reference evidence="1" key="1">
    <citation type="submission" date="2021-03" db="EMBL/GenBank/DDBJ databases">
        <authorList>
            <person name="Tagirdzhanova G."/>
        </authorList>
    </citation>
    <scope>NUCLEOTIDE SEQUENCE</scope>
</reference>
<dbReference type="Proteomes" id="UP000664534">
    <property type="component" value="Unassembled WGS sequence"/>
</dbReference>
<keyword evidence="2" id="KW-1185">Reference proteome</keyword>
<gene>
    <name evidence="1" type="ORF">IMSHALPRED_002929</name>
</gene>
<comment type="caution">
    <text evidence="1">The sequence shown here is derived from an EMBL/GenBank/DDBJ whole genome shotgun (WGS) entry which is preliminary data.</text>
</comment>
<dbReference type="PANTHER" id="PTHR42085">
    <property type="entry name" value="F-BOX DOMAIN-CONTAINING PROTEIN"/>
    <property type="match status" value="1"/>
</dbReference>
<dbReference type="AlphaFoldDB" id="A0A8H3PJL2"/>
<proteinExistence type="predicted"/>